<keyword evidence="1" id="KW-1133">Transmembrane helix</keyword>
<keyword evidence="1" id="KW-0472">Membrane</keyword>
<sequence>MEETNSRMDEDDDKLLIFSITSRVFHHHHHHCRVRHHQHSLRFRLAISTPNNRRFLYWIDSSPHSQSPLMSAPQVPVLLFKDQMKSTSQTHLGCHLLSMKRLVTSHKYIGCSSVFLCVGFLVCQGFQETLDGL</sequence>
<evidence type="ECO:0000313" key="3">
    <source>
        <dbReference type="Proteomes" id="UP001642260"/>
    </source>
</evidence>
<dbReference type="Proteomes" id="UP001642260">
    <property type="component" value="Unassembled WGS sequence"/>
</dbReference>
<reference evidence="2 3" key="1">
    <citation type="submission" date="2022-03" db="EMBL/GenBank/DDBJ databases">
        <authorList>
            <person name="Macdonald S."/>
            <person name="Ahmed S."/>
            <person name="Newling K."/>
        </authorList>
    </citation>
    <scope>NUCLEOTIDE SEQUENCE [LARGE SCALE GENOMIC DNA]</scope>
</reference>
<keyword evidence="1" id="KW-0812">Transmembrane</keyword>
<dbReference type="AlphaFoldDB" id="A0ABC8LB83"/>
<organism evidence="2 3">
    <name type="scientific">Eruca vesicaria subsp. sativa</name>
    <name type="common">Garden rocket</name>
    <name type="synonym">Eruca sativa</name>
    <dbReference type="NCBI Taxonomy" id="29727"/>
    <lineage>
        <taxon>Eukaryota</taxon>
        <taxon>Viridiplantae</taxon>
        <taxon>Streptophyta</taxon>
        <taxon>Embryophyta</taxon>
        <taxon>Tracheophyta</taxon>
        <taxon>Spermatophyta</taxon>
        <taxon>Magnoliopsida</taxon>
        <taxon>eudicotyledons</taxon>
        <taxon>Gunneridae</taxon>
        <taxon>Pentapetalae</taxon>
        <taxon>rosids</taxon>
        <taxon>malvids</taxon>
        <taxon>Brassicales</taxon>
        <taxon>Brassicaceae</taxon>
        <taxon>Brassiceae</taxon>
        <taxon>Eruca</taxon>
    </lineage>
</organism>
<proteinExistence type="predicted"/>
<name>A0ABC8LB83_ERUVS</name>
<evidence type="ECO:0000256" key="1">
    <source>
        <dbReference type="SAM" id="Phobius"/>
    </source>
</evidence>
<accession>A0ABC8LB83</accession>
<gene>
    <name evidence="2" type="ORF">ERUC_LOCUS33268</name>
</gene>
<keyword evidence="3" id="KW-1185">Reference proteome</keyword>
<evidence type="ECO:0000313" key="2">
    <source>
        <dbReference type="EMBL" id="CAH8380785.1"/>
    </source>
</evidence>
<feature type="transmembrane region" description="Helical" evidence="1">
    <location>
        <begin position="108"/>
        <end position="127"/>
    </location>
</feature>
<dbReference type="EMBL" id="CAKOAT010495154">
    <property type="protein sequence ID" value="CAH8380785.1"/>
    <property type="molecule type" value="Genomic_DNA"/>
</dbReference>
<comment type="caution">
    <text evidence="2">The sequence shown here is derived from an EMBL/GenBank/DDBJ whole genome shotgun (WGS) entry which is preliminary data.</text>
</comment>
<protein>
    <submittedName>
        <fullName evidence="2">Uncharacterized protein</fullName>
    </submittedName>
</protein>